<proteinExistence type="predicted"/>
<evidence type="ECO:0000313" key="2">
    <source>
        <dbReference type="Proteomes" id="UP000658720"/>
    </source>
</evidence>
<dbReference type="EMBL" id="JADEVV010000048">
    <property type="protein sequence ID" value="MBE9255089.1"/>
    <property type="molecule type" value="Genomic_DNA"/>
</dbReference>
<protein>
    <recommendedName>
        <fullName evidence="3">Ribbon-helix-helix protein CopG domain-containing protein</fullName>
    </recommendedName>
</protein>
<sequence length="81" mass="9227">MSESAKGSLRGNRKVPKGVKATRGRPLLYDEVKVRKWYTLTPKVINAIKQRAEHQNLTESEALEQLIRTIDYLSIVEKTSS</sequence>
<reference evidence="1 2" key="1">
    <citation type="submission" date="2020-10" db="EMBL/GenBank/DDBJ databases">
        <authorList>
            <person name="Castelo-Branco R."/>
            <person name="Eusebio N."/>
            <person name="Adriana R."/>
            <person name="Vieira A."/>
            <person name="Brugerolle De Fraissinette N."/>
            <person name="Rezende De Castro R."/>
            <person name="Schneider M.P."/>
            <person name="Vasconcelos V."/>
            <person name="Leao P.N."/>
        </authorList>
    </citation>
    <scope>NUCLEOTIDE SEQUENCE [LARGE SCALE GENOMIC DNA]</scope>
    <source>
        <strain evidence="1 2">LEGE 00031</strain>
    </source>
</reference>
<dbReference type="Proteomes" id="UP000658720">
    <property type="component" value="Unassembled WGS sequence"/>
</dbReference>
<evidence type="ECO:0008006" key="3">
    <source>
        <dbReference type="Google" id="ProtNLM"/>
    </source>
</evidence>
<organism evidence="1 2">
    <name type="scientific">Synechocystis salina LEGE 00031</name>
    <dbReference type="NCBI Taxonomy" id="1828736"/>
    <lineage>
        <taxon>Bacteria</taxon>
        <taxon>Bacillati</taxon>
        <taxon>Cyanobacteriota</taxon>
        <taxon>Cyanophyceae</taxon>
        <taxon>Synechococcales</taxon>
        <taxon>Merismopediaceae</taxon>
        <taxon>Synechocystis</taxon>
    </lineage>
</organism>
<evidence type="ECO:0000313" key="1">
    <source>
        <dbReference type="EMBL" id="MBE9255089.1"/>
    </source>
</evidence>
<name>A0ABR9VUR4_9SYNC</name>
<dbReference type="RefSeq" id="WP_194020543.1">
    <property type="nucleotide sequence ID" value="NZ_JADEVV010000048.1"/>
</dbReference>
<comment type="caution">
    <text evidence="1">The sequence shown here is derived from an EMBL/GenBank/DDBJ whole genome shotgun (WGS) entry which is preliminary data.</text>
</comment>
<accession>A0ABR9VUR4</accession>
<gene>
    <name evidence="1" type="ORF">IQ217_14815</name>
</gene>
<keyword evidence="2" id="KW-1185">Reference proteome</keyword>